<dbReference type="OrthoDB" id="10071127at2759"/>
<dbReference type="EMBL" id="CAJPWZ010002410">
    <property type="protein sequence ID" value="CAG2238020.1"/>
    <property type="molecule type" value="Genomic_DNA"/>
</dbReference>
<evidence type="ECO:0000256" key="2">
    <source>
        <dbReference type="ARBA" id="ARBA00023043"/>
    </source>
</evidence>
<dbReference type="PROSITE" id="PS50297">
    <property type="entry name" value="ANK_REP_REGION"/>
    <property type="match status" value="1"/>
</dbReference>
<dbReference type="Pfam" id="PF12796">
    <property type="entry name" value="Ank_2"/>
    <property type="match status" value="2"/>
</dbReference>
<dbReference type="PANTHER" id="PTHR24198">
    <property type="entry name" value="ANKYRIN REPEAT AND PROTEIN KINASE DOMAIN-CONTAINING PROTEIN"/>
    <property type="match status" value="1"/>
</dbReference>
<reference evidence="5" key="1">
    <citation type="submission" date="2021-03" db="EMBL/GenBank/DDBJ databases">
        <authorList>
            <person name="Bekaert M."/>
        </authorList>
    </citation>
    <scope>NUCLEOTIDE SEQUENCE</scope>
</reference>
<keyword evidence="1" id="KW-0677">Repeat</keyword>
<feature type="repeat" description="ANK" evidence="3">
    <location>
        <begin position="130"/>
        <end position="170"/>
    </location>
</feature>
<protein>
    <submittedName>
        <fullName evidence="5">Uncharacterized protein</fullName>
    </submittedName>
</protein>
<evidence type="ECO:0000256" key="3">
    <source>
        <dbReference type="PROSITE-ProRule" id="PRU00023"/>
    </source>
</evidence>
<feature type="signal peptide" evidence="4">
    <location>
        <begin position="1"/>
        <end position="23"/>
    </location>
</feature>
<gene>
    <name evidence="5" type="ORF">MEDL_50430</name>
</gene>
<dbReference type="Proteomes" id="UP000683360">
    <property type="component" value="Unassembled WGS sequence"/>
</dbReference>
<evidence type="ECO:0000256" key="1">
    <source>
        <dbReference type="ARBA" id="ARBA00022737"/>
    </source>
</evidence>
<dbReference type="PANTHER" id="PTHR24198:SF165">
    <property type="entry name" value="ANKYRIN REPEAT-CONTAINING PROTEIN-RELATED"/>
    <property type="match status" value="1"/>
</dbReference>
<organism evidence="5 6">
    <name type="scientific">Mytilus edulis</name>
    <name type="common">Blue mussel</name>
    <dbReference type="NCBI Taxonomy" id="6550"/>
    <lineage>
        <taxon>Eukaryota</taxon>
        <taxon>Metazoa</taxon>
        <taxon>Spiralia</taxon>
        <taxon>Lophotrochozoa</taxon>
        <taxon>Mollusca</taxon>
        <taxon>Bivalvia</taxon>
        <taxon>Autobranchia</taxon>
        <taxon>Pteriomorphia</taxon>
        <taxon>Mytilida</taxon>
        <taxon>Mytiloidea</taxon>
        <taxon>Mytilidae</taxon>
        <taxon>Mytilinae</taxon>
        <taxon>Mytilus</taxon>
    </lineage>
</organism>
<sequence length="185" mass="21208">MSRIKTDKLVYTFILLVIGHLEITQLLLQNHSNINQPDISNLTPLHLAAIEGYNDVVEISIENGCDINACDINHVNCSNALHYACMQKVAHDNLLWISCYSRYHRKEHHYKEVGVLLLQNKCDANQEDTFGQIPLHIACETCTSHRYLRLLTDIVKLLLDSGCDINKCDNSHRSPFLVAYEKKEY</sequence>
<dbReference type="SMART" id="SM00248">
    <property type="entry name" value="ANK"/>
    <property type="match status" value="4"/>
</dbReference>
<keyword evidence="4" id="KW-0732">Signal</keyword>
<dbReference type="PRINTS" id="PR01415">
    <property type="entry name" value="ANKYRIN"/>
</dbReference>
<evidence type="ECO:0000313" key="6">
    <source>
        <dbReference type="Proteomes" id="UP000683360"/>
    </source>
</evidence>
<name>A0A8S3TVR6_MYTED</name>
<comment type="caution">
    <text evidence="5">The sequence shown here is derived from an EMBL/GenBank/DDBJ whole genome shotgun (WGS) entry which is preliminary data.</text>
</comment>
<evidence type="ECO:0000313" key="5">
    <source>
        <dbReference type="EMBL" id="CAG2238020.1"/>
    </source>
</evidence>
<dbReference type="InterPro" id="IPR002110">
    <property type="entry name" value="Ankyrin_rpt"/>
</dbReference>
<dbReference type="SUPFAM" id="SSF48403">
    <property type="entry name" value="Ankyrin repeat"/>
    <property type="match status" value="1"/>
</dbReference>
<keyword evidence="6" id="KW-1185">Reference proteome</keyword>
<feature type="repeat" description="ANK" evidence="3">
    <location>
        <begin position="40"/>
        <end position="72"/>
    </location>
</feature>
<feature type="chain" id="PRO_5035873648" evidence="4">
    <location>
        <begin position="24"/>
        <end position="185"/>
    </location>
</feature>
<dbReference type="InterPro" id="IPR036770">
    <property type="entry name" value="Ankyrin_rpt-contain_sf"/>
</dbReference>
<accession>A0A8S3TVR6</accession>
<proteinExistence type="predicted"/>
<evidence type="ECO:0000256" key="4">
    <source>
        <dbReference type="SAM" id="SignalP"/>
    </source>
</evidence>
<dbReference type="Gene3D" id="1.25.40.20">
    <property type="entry name" value="Ankyrin repeat-containing domain"/>
    <property type="match status" value="2"/>
</dbReference>
<dbReference type="AlphaFoldDB" id="A0A8S3TVR6"/>
<keyword evidence="2 3" id="KW-0040">ANK repeat</keyword>
<dbReference type="PROSITE" id="PS50088">
    <property type="entry name" value="ANK_REPEAT"/>
    <property type="match status" value="2"/>
</dbReference>